<sequence length="443" mass="50072">MTFPGVMVDTTNGSIPVSLFNATLSGMLETTSGMDKFSGIPAENIFYSWFPTVFLGIFMVVFLLISFTRYHRKFIRKRNAHNEYLEYQLAAKHPRIGSSLCKTHIYLYDDLAAFVGFGALRHVLADGGHIKELSERRSDESPGVALSNKLTKTNKSEKQLRSHSVEIPGIVVENVYEGRDSDGKYIFPDKNEGKDVRKGKQNGTLKISKSFQGRYDVISGSEHPTNQIVDFNKGEFSDNCENFVHFSNTDKKFGGFNTGASSNINIITANDSSLKSRVDADYFSNRDNNPFISEEFDNIAICQHCHHVKHNAYYEDLGLPFATEKLERKNRKETSPKPGGFMNYDTDLVLVESRMKIGSPSYDSVRHLPVLDNQYYDNVEKEIFKGSRFVGLRRNSAFQNDLNVVNNTTKVEVEVYTLNSNRPGESDRIIPSPDWSLQPTVLD</sequence>
<proteinExistence type="predicted"/>
<gene>
    <name evidence="2" type="ORF">CHS0354_040610</name>
</gene>
<protein>
    <submittedName>
        <fullName evidence="2">Uncharacterized protein</fullName>
    </submittedName>
</protein>
<evidence type="ECO:0000313" key="3">
    <source>
        <dbReference type="Proteomes" id="UP001195483"/>
    </source>
</evidence>
<dbReference type="Proteomes" id="UP001195483">
    <property type="component" value="Unassembled WGS sequence"/>
</dbReference>
<reference evidence="2" key="1">
    <citation type="journal article" date="2021" name="Genome Biol. Evol.">
        <title>A High-Quality Reference Genome for a Parasitic Bivalve with Doubly Uniparental Inheritance (Bivalvia: Unionida).</title>
        <authorList>
            <person name="Smith C.H."/>
        </authorList>
    </citation>
    <scope>NUCLEOTIDE SEQUENCE</scope>
    <source>
        <strain evidence="2">CHS0354</strain>
    </source>
</reference>
<keyword evidence="3" id="KW-1185">Reference proteome</keyword>
<keyword evidence="1" id="KW-0812">Transmembrane</keyword>
<keyword evidence="1" id="KW-0472">Membrane</keyword>
<name>A0AAE0SHQ8_9BIVA</name>
<dbReference type="AlphaFoldDB" id="A0AAE0SHQ8"/>
<keyword evidence="1" id="KW-1133">Transmembrane helix</keyword>
<organism evidence="2 3">
    <name type="scientific">Potamilus streckersoni</name>
    <dbReference type="NCBI Taxonomy" id="2493646"/>
    <lineage>
        <taxon>Eukaryota</taxon>
        <taxon>Metazoa</taxon>
        <taxon>Spiralia</taxon>
        <taxon>Lophotrochozoa</taxon>
        <taxon>Mollusca</taxon>
        <taxon>Bivalvia</taxon>
        <taxon>Autobranchia</taxon>
        <taxon>Heteroconchia</taxon>
        <taxon>Palaeoheterodonta</taxon>
        <taxon>Unionida</taxon>
        <taxon>Unionoidea</taxon>
        <taxon>Unionidae</taxon>
        <taxon>Ambleminae</taxon>
        <taxon>Lampsilini</taxon>
        <taxon>Potamilus</taxon>
    </lineage>
</organism>
<dbReference type="EMBL" id="JAEAOA010002340">
    <property type="protein sequence ID" value="KAK3591683.1"/>
    <property type="molecule type" value="Genomic_DNA"/>
</dbReference>
<feature type="transmembrane region" description="Helical" evidence="1">
    <location>
        <begin position="46"/>
        <end position="68"/>
    </location>
</feature>
<comment type="caution">
    <text evidence="2">The sequence shown here is derived from an EMBL/GenBank/DDBJ whole genome shotgun (WGS) entry which is preliminary data.</text>
</comment>
<accession>A0AAE0SHQ8</accession>
<reference evidence="2" key="2">
    <citation type="journal article" date="2021" name="Genome Biol. Evol.">
        <title>Developing a high-quality reference genome for a parasitic bivalve with doubly uniparental inheritance (Bivalvia: Unionida).</title>
        <authorList>
            <person name="Smith C.H."/>
        </authorList>
    </citation>
    <scope>NUCLEOTIDE SEQUENCE</scope>
    <source>
        <strain evidence="2">CHS0354</strain>
        <tissue evidence="2">Mantle</tissue>
    </source>
</reference>
<evidence type="ECO:0000313" key="2">
    <source>
        <dbReference type="EMBL" id="KAK3591683.1"/>
    </source>
</evidence>
<evidence type="ECO:0000256" key="1">
    <source>
        <dbReference type="SAM" id="Phobius"/>
    </source>
</evidence>
<reference evidence="2" key="3">
    <citation type="submission" date="2023-05" db="EMBL/GenBank/DDBJ databases">
        <authorList>
            <person name="Smith C.H."/>
        </authorList>
    </citation>
    <scope>NUCLEOTIDE SEQUENCE</scope>
    <source>
        <strain evidence="2">CHS0354</strain>
        <tissue evidence="2">Mantle</tissue>
    </source>
</reference>